<dbReference type="CDD" id="cd00018">
    <property type="entry name" value="AP2"/>
    <property type="match status" value="1"/>
</dbReference>
<comment type="subcellular location">
    <subcellularLocation>
        <location evidence="1">Nucleus</location>
    </subcellularLocation>
</comment>
<feature type="domain" description="AP2/ERF" evidence="10">
    <location>
        <begin position="31"/>
        <end position="88"/>
    </location>
</feature>
<sequence length="170" mass="18404">MEGREELMRAATPAAATTTTTVSAAAGRERPYRGVRMRKWGKWVAEIREPNKRSRIWLGSYSTPVAAARAYDTAVFLLRGSSARLNFPEELDAEEAASGLPAADSDSSLSAATIRKKATEVGARVDALQAAIISQQQQNQTPPPPPMLPARSSKQPDLNEQPSPEISDEE</sequence>
<dbReference type="GO" id="GO:0003677">
    <property type="term" value="F:DNA binding"/>
    <property type="evidence" value="ECO:0007669"/>
    <property type="project" value="UniProtKB-KW"/>
</dbReference>
<dbReference type="PRINTS" id="PR00367">
    <property type="entry name" value="ETHRSPELEMNT"/>
</dbReference>
<evidence type="ECO:0000256" key="9">
    <source>
        <dbReference type="SAM" id="MobiDB-lite"/>
    </source>
</evidence>
<comment type="caution">
    <text evidence="11">The sequence shown here is derived from an EMBL/GenBank/DDBJ whole genome shotgun (WGS) entry which is preliminary data.</text>
</comment>
<dbReference type="InterPro" id="IPR036955">
    <property type="entry name" value="AP2/ERF_dom_sf"/>
</dbReference>
<keyword evidence="6" id="KW-0539">Nucleus</keyword>
<gene>
    <name evidence="11" type="primary">ERF010</name>
    <name evidence="11" type="ORF">KSP39_PZI021050</name>
</gene>
<comment type="function">
    <text evidence="8">Probably acts as a transcriptional activator. Binds to the GCC-box pathogenesis-related promoter element. May be involved in the regulation of gene expression by stress factors and by components of stress signal transduction pathways.</text>
</comment>
<evidence type="ECO:0000256" key="2">
    <source>
        <dbReference type="ARBA" id="ARBA00022745"/>
    </source>
</evidence>
<keyword evidence="12" id="KW-1185">Reference proteome</keyword>
<dbReference type="FunFam" id="3.30.730.10:FF:000001">
    <property type="entry name" value="Ethylene-responsive transcription factor 2"/>
    <property type="match status" value="1"/>
</dbReference>
<keyword evidence="5" id="KW-0804">Transcription</keyword>
<dbReference type="PANTHER" id="PTHR31729">
    <property type="entry name" value="ETHYLENE-RESPONSIVE TRANSCRIPTION FACTOR RAP2-1-RELATED"/>
    <property type="match status" value="1"/>
</dbReference>
<accession>A0AAP0AYD0</accession>
<dbReference type="SUPFAM" id="SSF54171">
    <property type="entry name" value="DNA-binding domain"/>
    <property type="match status" value="1"/>
</dbReference>
<organism evidence="11 12">
    <name type="scientific">Platanthera zijinensis</name>
    <dbReference type="NCBI Taxonomy" id="2320716"/>
    <lineage>
        <taxon>Eukaryota</taxon>
        <taxon>Viridiplantae</taxon>
        <taxon>Streptophyta</taxon>
        <taxon>Embryophyta</taxon>
        <taxon>Tracheophyta</taxon>
        <taxon>Spermatophyta</taxon>
        <taxon>Magnoliopsida</taxon>
        <taxon>Liliopsida</taxon>
        <taxon>Asparagales</taxon>
        <taxon>Orchidaceae</taxon>
        <taxon>Orchidoideae</taxon>
        <taxon>Orchideae</taxon>
        <taxon>Orchidinae</taxon>
        <taxon>Platanthera</taxon>
    </lineage>
</organism>
<dbReference type="GO" id="GO:0009873">
    <property type="term" value="P:ethylene-activated signaling pathway"/>
    <property type="evidence" value="ECO:0007669"/>
    <property type="project" value="UniProtKB-KW"/>
</dbReference>
<evidence type="ECO:0000256" key="8">
    <source>
        <dbReference type="ARBA" id="ARBA00037379"/>
    </source>
</evidence>
<keyword evidence="3" id="KW-0805">Transcription regulation</keyword>
<reference evidence="11 12" key="1">
    <citation type="journal article" date="2022" name="Nat. Plants">
        <title>Genomes of leafy and leafless Platanthera orchids illuminate the evolution of mycoheterotrophy.</title>
        <authorList>
            <person name="Li M.H."/>
            <person name="Liu K.W."/>
            <person name="Li Z."/>
            <person name="Lu H.C."/>
            <person name="Ye Q.L."/>
            <person name="Zhang D."/>
            <person name="Wang J.Y."/>
            <person name="Li Y.F."/>
            <person name="Zhong Z.M."/>
            <person name="Liu X."/>
            <person name="Yu X."/>
            <person name="Liu D.K."/>
            <person name="Tu X.D."/>
            <person name="Liu B."/>
            <person name="Hao Y."/>
            <person name="Liao X.Y."/>
            <person name="Jiang Y.T."/>
            <person name="Sun W.H."/>
            <person name="Chen J."/>
            <person name="Chen Y.Q."/>
            <person name="Ai Y."/>
            <person name="Zhai J.W."/>
            <person name="Wu S.S."/>
            <person name="Zhou Z."/>
            <person name="Hsiao Y.Y."/>
            <person name="Wu W.L."/>
            <person name="Chen Y.Y."/>
            <person name="Lin Y.F."/>
            <person name="Hsu J.L."/>
            <person name="Li C.Y."/>
            <person name="Wang Z.W."/>
            <person name="Zhao X."/>
            <person name="Zhong W.Y."/>
            <person name="Ma X.K."/>
            <person name="Ma L."/>
            <person name="Huang J."/>
            <person name="Chen G.Z."/>
            <person name="Huang M.Z."/>
            <person name="Huang L."/>
            <person name="Peng D.H."/>
            <person name="Luo Y.B."/>
            <person name="Zou S.Q."/>
            <person name="Chen S.P."/>
            <person name="Lan S."/>
            <person name="Tsai W.C."/>
            <person name="Van de Peer Y."/>
            <person name="Liu Z.J."/>
        </authorList>
    </citation>
    <scope>NUCLEOTIDE SEQUENCE [LARGE SCALE GENOMIC DNA]</scope>
    <source>
        <strain evidence="11">Lor287</strain>
    </source>
</reference>
<name>A0AAP0AYD0_9ASPA</name>
<feature type="compositionally biased region" description="Polar residues" evidence="9">
    <location>
        <begin position="152"/>
        <end position="164"/>
    </location>
</feature>
<dbReference type="Gene3D" id="3.30.730.10">
    <property type="entry name" value="AP2/ERF domain"/>
    <property type="match status" value="1"/>
</dbReference>
<dbReference type="AlphaFoldDB" id="A0AAP0AYD0"/>
<evidence type="ECO:0000256" key="1">
    <source>
        <dbReference type="ARBA" id="ARBA00004123"/>
    </source>
</evidence>
<evidence type="ECO:0000259" key="10">
    <source>
        <dbReference type="PROSITE" id="PS51032"/>
    </source>
</evidence>
<keyword evidence="4" id="KW-0238">DNA-binding</keyword>
<dbReference type="GO" id="GO:0003700">
    <property type="term" value="F:DNA-binding transcription factor activity"/>
    <property type="evidence" value="ECO:0007669"/>
    <property type="project" value="InterPro"/>
</dbReference>
<dbReference type="EMBL" id="JBBWWQ010000019">
    <property type="protein sequence ID" value="KAK8918909.1"/>
    <property type="molecule type" value="Genomic_DNA"/>
</dbReference>
<evidence type="ECO:0000313" key="11">
    <source>
        <dbReference type="EMBL" id="KAK8918909.1"/>
    </source>
</evidence>
<dbReference type="PROSITE" id="PS51032">
    <property type="entry name" value="AP2_ERF"/>
    <property type="match status" value="1"/>
</dbReference>
<protein>
    <submittedName>
        <fullName evidence="11">Ethylene-responsive transcription factor ERF010</fullName>
    </submittedName>
</protein>
<evidence type="ECO:0000256" key="6">
    <source>
        <dbReference type="ARBA" id="ARBA00023242"/>
    </source>
</evidence>
<dbReference type="InterPro" id="IPR001471">
    <property type="entry name" value="AP2/ERF_dom"/>
</dbReference>
<evidence type="ECO:0000256" key="5">
    <source>
        <dbReference type="ARBA" id="ARBA00023163"/>
    </source>
</evidence>
<keyword evidence="2" id="KW-0936">Ethylene signaling pathway</keyword>
<dbReference type="PANTHER" id="PTHR31729:SF0">
    <property type="entry name" value="ETHYLENE-RESPONSIVE TRANSCRIPTION FACTOR RAP2-10"/>
    <property type="match status" value="1"/>
</dbReference>
<dbReference type="InterPro" id="IPR016177">
    <property type="entry name" value="DNA-bd_dom_sf"/>
</dbReference>
<dbReference type="Proteomes" id="UP001418222">
    <property type="component" value="Unassembled WGS sequence"/>
</dbReference>
<evidence type="ECO:0000313" key="12">
    <source>
        <dbReference type="Proteomes" id="UP001418222"/>
    </source>
</evidence>
<comment type="similarity">
    <text evidence="7">Belongs to the AP2/ERF transcription factor family. ERF subfamily.</text>
</comment>
<proteinExistence type="inferred from homology"/>
<evidence type="ECO:0000256" key="4">
    <source>
        <dbReference type="ARBA" id="ARBA00023125"/>
    </source>
</evidence>
<feature type="region of interest" description="Disordered" evidence="9">
    <location>
        <begin position="132"/>
        <end position="170"/>
    </location>
</feature>
<dbReference type="GO" id="GO:0005634">
    <property type="term" value="C:nucleus"/>
    <property type="evidence" value="ECO:0007669"/>
    <property type="project" value="UniProtKB-SubCell"/>
</dbReference>
<dbReference type="SMART" id="SM00380">
    <property type="entry name" value="AP2"/>
    <property type="match status" value="1"/>
</dbReference>
<dbReference type="Pfam" id="PF00847">
    <property type="entry name" value="AP2"/>
    <property type="match status" value="1"/>
</dbReference>
<evidence type="ECO:0000256" key="3">
    <source>
        <dbReference type="ARBA" id="ARBA00023015"/>
    </source>
</evidence>
<evidence type="ECO:0000256" key="7">
    <source>
        <dbReference type="ARBA" id="ARBA00024343"/>
    </source>
</evidence>